<evidence type="ECO:0000313" key="2">
    <source>
        <dbReference type="Proteomes" id="UP001168821"/>
    </source>
</evidence>
<keyword evidence="2" id="KW-1185">Reference proteome</keyword>
<protein>
    <submittedName>
        <fullName evidence="1">Uncharacterized protein</fullName>
    </submittedName>
</protein>
<reference evidence="1" key="1">
    <citation type="journal article" date="2023" name="G3 (Bethesda)">
        <title>Whole genome assemblies of Zophobas morio and Tenebrio molitor.</title>
        <authorList>
            <person name="Kaur S."/>
            <person name="Stinson S.A."/>
            <person name="diCenzo G.C."/>
        </authorList>
    </citation>
    <scope>NUCLEOTIDE SEQUENCE</scope>
    <source>
        <strain evidence="1">QUZm001</strain>
    </source>
</reference>
<accession>A0AA38HVT4</accession>
<name>A0AA38HVT4_9CUCU</name>
<dbReference type="AlphaFoldDB" id="A0AA38HVT4"/>
<comment type="caution">
    <text evidence="1">The sequence shown here is derived from an EMBL/GenBank/DDBJ whole genome shotgun (WGS) entry which is preliminary data.</text>
</comment>
<organism evidence="1 2">
    <name type="scientific">Zophobas morio</name>
    <dbReference type="NCBI Taxonomy" id="2755281"/>
    <lineage>
        <taxon>Eukaryota</taxon>
        <taxon>Metazoa</taxon>
        <taxon>Ecdysozoa</taxon>
        <taxon>Arthropoda</taxon>
        <taxon>Hexapoda</taxon>
        <taxon>Insecta</taxon>
        <taxon>Pterygota</taxon>
        <taxon>Neoptera</taxon>
        <taxon>Endopterygota</taxon>
        <taxon>Coleoptera</taxon>
        <taxon>Polyphaga</taxon>
        <taxon>Cucujiformia</taxon>
        <taxon>Tenebrionidae</taxon>
        <taxon>Zophobas</taxon>
    </lineage>
</organism>
<proteinExistence type="predicted"/>
<gene>
    <name evidence="1" type="ORF">Zmor_022540</name>
</gene>
<dbReference type="Proteomes" id="UP001168821">
    <property type="component" value="Unassembled WGS sequence"/>
</dbReference>
<dbReference type="EMBL" id="JALNTZ010000007">
    <property type="protein sequence ID" value="KAJ3644838.1"/>
    <property type="molecule type" value="Genomic_DNA"/>
</dbReference>
<evidence type="ECO:0000313" key="1">
    <source>
        <dbReference type="EMBL" id="KAJ3644838.1"/>
    </source>
</evidence>
<sequence length="109" mass="12597">MFVVSTNSSDYVGPTIILGTLGVATVPNNEAIEIYLNDGTIPVPKWVWLLWDKREQIFFYYNGPFPEEGKDEITKLCSSYHCLVSYLCICHLEWVIDTEMRQLIDNNFN</sequence>